<feature type="transmembrane region" description="Helical" evidence="7">
    <location>
        <begin position="169"/>
        <end position="188"/>
    </location>
</feature>
<feature type="domain" description="VTT" evidence="8">
    <location>
        <begin position="29"/>
        <end position="155"/>
    </location>
</feature>
<evidence type="ECO:0000256" key="1">
    <source>
        <dbReference type="ARBA" id="ARBA00004651"/>
    </source>
</evidence>
<evidence type="ECO:0000313" key="10">
    <source>
        <dbReference type="Proteomes" id="UP000591071"/>
    </source>
</evidence>
<feature type="transmembrane region" description="Helical" evidence="7">
    <location>
        <begin position="103"/>
        <end position="123"/>
    </location>
</feature>
<keyword evidence="4 7" id="KW-0812">Transmembrane</keyword>
<proteinExistence type="inferred from homology"/>
<reference evidence="9 10" key="1">
    <citation type="submission" date="2020-04" db="EMBL/GenBank/DDBJ databases">
        <authorList>
            <person name="Hitch T.C.A."/>
            <person name="Wylensek D."/>
            <person name="Clavel T."/>
        </authorList>
    </citation>
    <scope>NUCLEOTIDE SEQUENCE [LARGE SCALE GENOMIC DNA]</scope>
    <source>
        <strain evidence="9 10">Oil-RF-744-FAT-WT-6-1</strain>
    </source>
</reference>
<dbReference type="PANTHER" id="PTHR42709:SF6">
    <property type="entry name" value="UNDECAPRENYL PHOSPHATE TRANSPORTER A"/>
    <property type="match status" value="1"/>
</dbReference>
<keyword evidence="6 7" id="KW-0472">Membrane</keyword>
<comment type="caution">
    <text evidence="9">The sequence shown here is derived from an EMBL/GenBank/DDBJ whole genome shotgun (WGS) entry which is preliminary data.</text>
</comment>
<evidence type="ECO:0000256" key="6">
    <source>
        <dbReference type="ARBA" id="ARBA00023136"/>
    </source>
</evidence>
<dbReference type="PANTHER" id="PTHR42709">
    <property type="entry name" value="ALKALINE PHOSPHATASE LIKE PROTEIN"/>
    <property type="match status" value="1"/>
</dbReference>
<dbReference type="InterPro" id="IPR051311">
    <property type="entry name" value="DedA_domain"/>
</dbReference>
<protein>
    <submittedName>
        <fullName evidence="9">DedA family protein</fullName>
    </submittedName>
</protein>
<dbReference type="Pfam" id="PF09335">
    <property type="entry name" value="VTT_dom"/>
    <property type="match status" value="1"/>
</dbReference>
<evidence type="ECO:0000259" key="8">
    <source>
        <dbReference type="Pfam" id="PF09335"/>
    </source>
</evidence>
<evidence type="ECO:0000256" key="7">
    <source>
        <dbReference type="SAM" id="Phobius"/>
    </source>
</evidence>
<comment type="similarity">
    <text evidence="2">Belongs to the DedA family.</text>
</comment>
<comment type="subcellular location">
    <subcellularLocation>
        <location evidence="1">Cell membrane</location>
        <topology evidence="1">Multi-pass membrane protein</topology>
    </subcellularLocation>
</comment>
<organism evidence="9 10">
    <name type="scientific">Megasphaera hexanoica</name>
    <dbReference type="NCBI Taxonomy" id="1675036"/>
    <lineage>
        <taxon>Bacteria</taxon>
        <taxon>Bacillati</taxon>
        <taxon>Bacillota</taxon>
        <taxon>Negativicutes</taxon>
        <taxon>Veillonellales</taxon>
        <taxon>Veillonellaceae</taxon>
        <taxon>Megasphaera</taxon>
    </lineage>
</organism>
<feature type="transmembrane region" description="Helical" evidence="7">
    <location>
        <begin position="135"/>
        <end position="157"/>
    </location>
</feature>
<feature type="transmembrane region" description="Helical" evidence="7">
    <location>
        <begin position="49"/>
        <end position="70"/>
    </location>
</feature>
<sequence>MDTLLQLMEVYGYAAMFVAMVAENANIPVPSEVVLGFAGFLISQHIFDFWTTFIIACAAGVTGSILSYWLGSYGGRPLLLKYGKYIFFNEKKFNMAEKMFNKYGGIAVIICRCLPGVRTFISFPAGVARYPFGRFVLFTIIGTIPWTLLLVWAGSVLGSHWRDLIQYNHQLLIGMGIVCAVIAVVGLWKYRRSRNRRQTE</sequence>
<dbReference type="AlphaFoldDB" id="A0A848BRC6"/>
<dbReference type="Proteomes" id="UP000591071">
    <property type="component" value="Unassembled WGS sequence"/>
</dbReference>
<evidence type="ECO:0000313" key="9">
    <source>
        <dbReference type="EMBL" id="NME27398.1"/>
    </source>
</evidence>
<feature type="transmembrane region" description="Helical" evidence="7">
    <location>
        <begin position="12"/>
        <end position="42"/>
    </location>
</feature>
<dbReference type="RefSeq" id="WP_075582452.1">
    <property type="nucleotide sequence ID" value="NZ_JABAFG010000002.1"/>
</dbReference>
<dbReference type="GO" id="GO:0005886">
    <property type="term" value="C:plasma membrane"/>
    <property type="evidence" value="ECO:0007669"/>
    <property type="project" value="UniProtKB-SubCell"/>
</dbReference>
<evidence type="ECO:0000256" key="2">
    <source>
        <dbReference type="ARBA" id="ARBA00010792"/>
    </source>
</evidence>
<keyword evidence="5 7" id="KW-1133">Transmembrane helix</keyword>
<gene>
    <name evidence="9" type="ORF">HF872_01970</name>
</gene>
<evidence type="ECO:0000256" key="5">
    <source>
        <dbReference type="ARBA" id="ARBA00022989"/>
    </source>
</evidence>
<dbReference type="InterPro" id="IPR032816">
    <property type="entry name" value="VTT_dom"/>
</dbReference>
<evidence type="ECO:0000256" key="3">
    <source>
        <dbReference type="ARBA" id="ARBA00022475"/>
    </source>
</evidence>
<name>A0A848BRC6_9FIRM</name>
<evidence type="ECO:0000256" key="4">
    <source>
        <dbReference type="ARBA" id="ARBA00022692"/>
    </source>
</evidence>
<dbReference type="EMBL" id="JABAFG010000002">
    <property type="protein sequence ID" value="NME27398.1"/>
    <property type="molecule type" value="Genomic_DNA"/>
</dbReference>
<keyword evidence="3" id="KW-1003">Cell membrane</keyword>
<accession>A0A848BRC6</accession>